<evidence type="ECO:0000256" key="2">
    <source>
        <dbReference type="ARBA" id="ARBA00023015"/>
    </source>
</evidence>
<dbReference type="InterPro" id="IPR013325">
    <property type="entry name" value="RNA_pol_sigma_r2"/>
</dbReference>
<dbReference type="InterPro" id="IPR013249">
    <property type="entry name" value="RNA_pol_sigma70_r4_t2"/>
</dbReference>
<keyword evidence="5" id="KW-0804">Transcription</keyword>
<name>A0ABT0BCH6_9SPHN</name>
<evidence type="ECO:0000259" key="6">
    <source>
        <dbReference type="Pfam" id="PF04542"/>
    </source>
</evidence>
<evidence type="ECO:0000259" key="7">
    <source>
        <dbReference type="Pfam" id="PF08281"/>
    </source>
</evidence>
<dbReference type="EMBL" id="JALHLF010000020">
    <property type="protein sequence ID" value="MCJ2182553.1"/>
    <property type="molecule type" value="Genomic_DNA"/>
</dbReference>
<evidence type="ECO:0000313" key="8">
    <source>
        <dbReference type="EMBL" id="MCJ2182553.1"/>
    </source>
</evidence>
<proteinExistence type="inferred from homology"/>
<protein>
    <submittedName>
        <fullName evidence="8">Sigma-70 family RNA polymerase sigma factor</fullName>
    </submittedName>
</protein>
<dbReference type="Proteomes" id="UP001162881">
    <property type="component" value="Unassembled WGS sequence"/>
</dbReference>
<dbReference type="PANTHER" id="PTHR43133:SF8">
    <property type="entry name" value="RNA POLYMERASE SIGMA FACTOR HI_1459-RELATED"/>
    <property type="match status" value="1"/>
</dbReference>
<evidence type="ECO:0000313" key="9">
    <source>
        <dbReference type="Proteomes" id="UP001162881"/>
    </source>
</evidence>
<dbReference type="PANTHER" id="PTHR43133">
    <property type="entry name" value="RNA POLYMERASE ECF-TYPE SIGMA FACTO"/>
    <property type="match status" value="1"/>
</dbReference>
<evidence type="ECO:0000256" key="3">
    <source>
        <dbReference type="ARBA" id="ARBA00023082"/>
    </source>
</evidence>
<accession>A0ABT0BCH6</accession>
<comment type="caution">
    <text evidence="8">The sequence shown here is derived from an EMBL/GenBank/DDBJ whole genome shotgun (WGS) entry which is preliminary data.</text>
</comment>
<dbReference type="Gene3D" id="1.10.10.10">
    <property type="entry name" value="Winged helix-like DNA-binding domain superfamily/Winged helix DNA-binding domain"/>
    <property type="match status" value="1"/>
</dbReference>
<dbReference type="SUPFAM" id="SSF88946">
    <property type="entry name" value="Sigma2 domain of RNA polymerase sigma factors"/>
    <property type="match status" value="1"/>
</dbReference>
<sequence>MQVEHKVETQGFDRRWRPALLAFFARRIGDRAEAEDLTQEVFERLWRSDVEVERPEAYVFQIATNLLSDRQRRLRVRDRHRQYVEAEERRDIEFLDPYTVVSDRQRVERLVQCLEALPDRTRTIFILFKFEQLSQDTIAERYGISKSAVKKQIARALALLAAGMGEG</sequence>
<evidence type="ECO:0000256" key="5">
    <source>
        <dbReference type="ARBA" id="ARBA00023163"/>
    </source>
</evidence>
<evidence type="ECO:0000256" key="1">
    <source>
        <dbReference type="ARBA" id="ARBA00010641"/>
    </source>
</evidence>
<dbReference type="InterPro" id="IPR014284">
    <property type="entry name" value="RNA_pol_sigma-70_dom"/>
</dbReference>
<feature type="domain" description="RNA polymerase sigma-70 region 2" evidence="6">
    <location>
        <begin position="14"/>
        <end position="75"/>
    </location>
</feature>
<organism evidence="8 9">
    <name type="scientific">Novosphingobium organovorum</name>
    <dbReference type="NCBI Taxonomy" id="2930092"/>
    <lineage>
        <taxon>Bacteria</taxon>
        <taxon>Pseudomonadati</taxon>
        <taxon>Pseudomonadota</taxon>
        <taxon>Alphaproteobacteria</taxon>
        <taxon>Sphingomonadales</taxon>
        <taxon>Sphingomonadaceae</taxon>
        <taxon>Novosphingobium</taxon>
    </lineage>
</organism>
<dbReference type="SUPFAM" id="SSF88659">
    <property type="entry name" value="Sigma3 and sigma4 domains of RNA polymerase sigma factors"/>
    <property type="match status" value="1"/>
</dbReference>
<keyword evidence="9" id="KW-1185">Reference proteome</keyword>
<dbReference type="InterPro" id="IPR039425">
    <property type="entry name" value="RNA_pol_sigma-70-like"/>
</dbReference>
<dbReference type="Pfam" id="PF08281">
    <property type="entry name" value="Sigma70_r4_2"/>
    <property type="match status" value="1"/>
</dbReference>
<keyword evidence="2" id="KW-0805">Transcription regulation</keyword>
<dbReference type="InterPro" id="IPR036388">
    <property type="entry name" value="WH-like_DNA-bd_sf"/>
</dbReference>
<dbReference type="InterPro" id="IPR013324">
    <property type="entry name" value="RNA_pol_sigma_r3/r4-like"/>
</dbReference>
<keyword evidence="4" id="KW-0238">DNA-binding</keyword>
<dbReference type="NCBIfam" id="TIGR02937">
    <property type="entry name" value="sigma70-ECF"/>
    <property type="match status" value="1"/>
</dbReference>
<comment type="similarity">
    <text evidence="1">Belongs to the sigma-70 factor family. ECF subfamily.</text>
</comment>
<dbReference type="Pfam" id="PF04542">
    <property type="entry name" value="Sigma70_r2"/>
    <property type="match status" value="1"/>
</dbReference>
<feature type="domain" description="RNA polymerase sigma factor 70 region 4 type 2" evidence="7">
    <location>
        <begin position="108"/>
        <end position="160"/>
    </location>
</feature>
<dbReference type="RefSeq" id="WP_244018603.1">
    <property type="nucleotide sequence ID" value="NZ_JALHLF010000020.1"/>
</dbReference>
<evidence type="ECO:0000256" key="4">
    <source>
        <dbReference type="ARBA" id="ARBA00023125"/>
    </source>
</evidence>
<dbReference type="InterPro" id="IPR007627">
    <property type="entry name" value="RNA_pol_sigma70_r2"/>
</dbReference>
<reference evidence="8" key="1">
    <citation type="submission" date="2022-03" db="EMBL/GenBank/DDBJ databases">
        <title>Identification of a novel bacterium isolated from mangrove sediments.</title>
        <authorList>
            <person name="Pan X."/>
        </authorList>
    </citation>
    <scope>NUCLEOTIDE SEQUENCE</scope>
    <source>
        <strain evidence="8">B1949</strain>
    </source>
</reference>
<dbReference type="Gene3D" id="1.10.1740.10">
    <property type="match status" value="1"/>
</dbReference>
<gene>
    <name evidence="8" type="ORF">MTR62_07590</name>
</gene>
<keyword evidence="3" id="KW-0731">Sigma factor</keyword>